<protein>
    <submittedName>
        <fullName evidence="3">Uncharacterized protein</fullName>
    </submittedName>
</protein>
<keyword evidence="1" id="KW-1133">Transmembrane helix</keyword>
<proteinExistence type="predicted"/>
<dbReference type="EMBL" id="RCMV01000022">
    <property type="protein sequence ID" value="KAG3228048.1"/>
    <property type="molecule type" value="Genomic_DNA"/>
</dbReference>
<evidence type="ECO:0000313" key="3">
    <source>
        <dbReference type="EMBL" id="RAW35550.1"/>
    </source>
</evidence>
<dbReference type="OrthoDB" id="95204at2759"/>
<feature type="transmembrane region" description="Helical" evidence="1">
    <location>
        <begin position="12"/>
        <end position="30"/>
    </location>
</feature>
<accession>A0A329SFU6</accession>
<sequence length="170" mass="19071">MELCQEDSSAYWKGLWHGMLLLLPVLTFLYRKWKVSAERSVVQQPVLGTYGPELVLGSCRAMSIFEISNTSCYRSFMNELFAFEVVLVAGAELKAVRDQLKAAEEATPVNDKKVQALKERVMDVATVLQKKLETITPIVSFLLEQSVSVIKNQHADTSEGEAIDESKKDK</sequence>
<evidence type="ECO:0000313" key="4">
    <source>
        <dbReference type="Proteomes" id="UP000251314"/>
    </source>
</evidence>
<dbReference type="EMBL" id="MJFZ01000165">
    <property type="protein sequence ID" value="RAW35550.1"/>
    <property type="molecule type" value="Genomic_DNA"/>
</dbReference>
<keyword evidence="4" id="KW-1185">Reference proteome</keyword>
<comment type="caution">
    <text evidence="3">The sequence shown here is derived from an EMBL/GenBank/DDBJ whole genome shotgun (WGS) entry which is preliminary data.</text>
</comment>
<keyword evidence="1" id="KW-0472">Membrane</keyword>
<dbReference type="AlphaFoldDB" id="A0A329SFU6"/>
<evidence type="ECO:0000313" key="2">
    <source>
        <dbReference type="EMBL" id="KAG3228048.1"/>
    </source>
</evidence>
<dbReference type="Proteomes" id="UP000251314">
    <property type="component" value="Unassembled WGS sequence"/>
</dbReference>
<dbReference type="Proteomes" id="UP000760860">
    <property type="component" value="Unassembled WGS sequence"/>
</dbReference>
<reference evidence="2" key="2">
    <citation type="submission" date="2018-05" db="EMBL/GenBank/DDBJ databases">
        <title>Effector identification in a new, highly contiguous assembly of the strawberry crown rot pathogen Phytophthora cactorum.</title>
        <authorList>
            <person name="Armitage A.D."/>
            <person name="Nellist C.F."/>
            <person name="Bates H."/>
            <person name="Vickerstaff R.J."/>
            <person name="Harrison R.J."/>
        </authorList>
    </citation>
    <scope>NUCLEOTIDE SEQUENCE</scope>
    <source>
        <strain evidence="2">P421</strain>
    </source>
</reference>
<dbReference type="VEuPathDB" id="FungiDB:PC110_g8164"/>
<keyword evidence="1" id="KW-0812">Transmembrane</keyword>
<evidence type="ECO:0000256" key="1">
    <source>
        <dbReference type="SAM" id="Phobius"/>
    </source>
</evidence>
<name>A0A329SFU6_9STRA</name>
<reference evidence="3 4" key="1">
    <citation type="submission" date="2018-01" db="EMBL/GenBank/DDBJ databases">
        <title>Draft genome of the strawberry crown rot pathogen Phytophthora cactorum.</title>
        <authorList>
            <person name="Armitage A.D."/>
            <person name="Lysoe E."/>
            <person name="Nellist C.F."/>
            <person name="Harrison R.J."/>
            <person name="Brurberg M.B."/>
        </authorList>
    </citation>
    <scope>NUCLEOTIDE SEQUENCE [LARGE SCALE GENOMIC DNA]</scope>
    <source>
        <strain evidence="3 4">10300</strain>
    </source>
</reference>
<organism evidence="3 4">
    <name type="scientific">Phytophthora cactorum</name>
    <dbReference type="NCBI Taxonomy" id="29920"/>
    <lineage>
        <taxon>Eukaryota</taxon>
        <taxon>Sar</taxon>
        <taxon>Stramenopiles</taxon>
        <taxon>Oomycota</taxon>
        <taxon>Peronosporomycetes</taxon>
        <taxon>Peronosporales</taxon>
        <taxon>Peronosporaceae</taxon>
        <taxon>Phytophthora</taxon>
    </lineage>
</organism>
<gene>
    <name evidence="3" type="ORF">PC110_g8164</name>
    <name evidence="2" type="ORF">PC129_g1434</name>
</gene>